<dbReference type="GO" id="GO:0008270">
    <property type="term" value="F:zinc ion binding"/>
    <property type="evidence" value="ECO:0007669"/>
    <property type="project" value="UniProtKB-KW"/>
</dbReference>
<dbReference type="InterPro" id="IPR044066">
    <property type="entry name" value="TRIAD_supradom"/>
</dbReference>
<dbReference type="InterPro" id="IPR001841">
    <property type="entry name" value="Znf_RING"/>
</dbReference>
<gene>
    <name evidence="17" type="ORF">LWI29_025793</name>
</gene>
<dbReference type="InterPro" id="IPR031127">
    <property type="entry name" value="E3_UB_ligase_RBR"/>
</dbReference>
<dbReference type="Pfam" id="PF01485">
    <property type="entry name" value="IBR"/>
    <property type="match status" value="1"/>
</dbReference>
<dbReference type="GO" id="GO:0061630">
    <property type="term" value="F:ubiquitin protein ligase activity"/>
    <property type="evidence" value="ECO:0007669"/>
    <property type="project" value="UniProtKB-EC"/>
</dbReference>
<evidence type="ECO:0000313" key="18">
    <source>
        <dbReference type="Proteomes" id="UP001168877"/>
    </source>
</evidence>
<dbReference type="AlphaFoldDB" id="A0AA39RF18"/>
<dbReference type="EC" id="2.3.2.31" evidence="6"/>
<feature type="compositionally biased region" description="Basic residues" evidence="14">
    <location>
        <begin position="1"/>
        <end position="11"/>
    </location>
</feature>
<comment type="cofactor">
    <cofactor evidence="2">
        <name>Zn(2+)</name>
        <dbReference type="ChEBI" id="CHEBI:29105"/>
    </cofactor>
</comment>
<organism evidence="17 18">
    <name type="scientific">Acer saccharum</name>
    <name type="common">Sugar maple</name>
    <dbReference type="NCBI Taxonomy" id="4024"/>
    <lineage>
        <taxon>Eukaryota</taxon>
        <taxon>Viridiplantae</taxon>
        <taxon>Streptophyta</taxon>
        <taxon>Embryophyta</taxon>
        <taxon>Tracheophyta</taxon>
        <taxon>Spermatophyta</taxon>
        <taxon>Magnoliopsida</taxon>
        <taxon>eudicotyledons</taxon>
        <taxon>Gunneridae</taxon>
        <taxon>Pentapetalae</taxon>
        <taxon>rosids</taxon>
        <taxon>malvids</taxon>
        <taxon>Sapindales</taxon>
        <taxon>Sapindaceae</taxon>
        <taxon>Hippocastanoideae</taxon>
        <taxon>Acereae</taxon>
        <taxon>Acer</taxon>
    </lineage>
</organism>
<dbReference type="InterPro" id="IPR017907">
    <property type="entry name" value="Znf_RING_CS"/>
</dbReference>
<dbReference type="InterPro" id="IPR002867">
    <property type="entry name" value="IBR_dom"/>
</dbReference>
<evidence type="ECO:0000256" key="5">
    <source>
        <dbReference type="ARBA" id="ARBA00005884"/>
    </source>
</evidence>
<evidence type="ECO:0000256" key="9">
    <source>
        <dbReference type="ARBA" id="ARBA00022737"/>
    </source>
</evidence>
<evidence type="ECO:0000256" key="8">
    <source>
        <dbReference type="ARBA" id="ARBA00022723"/>
    </source>
</evidence>
<comment type="caution">
    <text evidence="17">The sequence shown here is derived from an EMBL/GenBank/DDBJ whole genome shotgun (WGS) entry which is preliminary data.</text>
</comment>
<dbReference type="Gene3D" id="3.30.40.10">
    <property type="entry name" value="Zinc/RING finger domain, C3HC4 (zinc finger)"/>
    <property type="match status" value="1"/>
</dbReference>
<accession>A0AA39RF18</accession>
<evidence type="ECO:0000313" key="17">
    <source>
        <dbReference type="EMBL" id="KAK0572084.1"/>
    </source>
</evidence>
<dbReference type="SUPFAM" id="SSF57850">
    <property type="entry name" value="RING/U-box"/>
    <property type="match status" value="3"/>
</dbReference>
<evidence type="ECO:0000256" key="4">
    <source>
        <dbReference type="ARBA" id="ARBA00004906"/>
    </source>
</evidence>
<keyword evidence="7" id="KW-0808">Transferase</keyword>
<name>A0AA39RF18_ACESA</name>
<reference evidence="17" key="2">
    <citation type="submission" date="2023-06" db="EMBL/GenBank/DDBJ databases">
        <authorList>
            <person name="Swenson N.G."/>
            <person name="Wegrzyn J.L."/>
            <person name="Mcevoy S.L."/>
        </authorList>
    </citation>
    <scope>NUCLEOTIDE SEQUENCE</scope>
    <source>
        <strain evidence="17">NS2018</strain>
        <tissue evidence="17">Leaf</tissue>
    </source>
</reference>
<comment type="pathway">
    <text evidence="4">Protein modification; protein ubiquitination.</text>
</comment>
<dbReference type="PROSITE" id="PS00518">
    <property type="entry name" value="ZF_RING_1"/>
    <property type="match status" value="1"/>
</dbReference>
<keyword evidence="12" id="KW-0862">Zinc</keyword>
<comment type="similarity">
    <text evidence="5">Belongs to the RBR family. Ariadne subfamily.</text>
</comment>
<feature type="domain" description="RING-type" evidence="16">
    <location>
        <begin position="113"/>
        <end position="328"/>
    </location>
</feature>
<feature type="compositionally biased region" description="Basic and acidic residues" evidence="14">
    <location>
        <begin position="16"/>
        <end position="29"/>
    </location>
</feature>
<evidence type="ECO:0000259" key="15">
    <source>
        <dbReference type="PROSITE" id="PS50089"/>
    </source>
</evidence>
<evidence type="ECO:0000256" key="7">
    <source>
        <dbReference type="ARBA" id="ARBA00022679"/>
    </source>
</evidence>
<proteinExistence type="inferred from homology"/>
<keyword evidence="10 13" id="KW-0863">Zinc-finger</keyword>
<sequence length="328" mass="37464">MQSSKSSRKAKPTSMAEKRQSSNSKDDHRLGKRPLTISSSSSSTTRKAKPTSTNPSMAEKGQSSNSSRDDDSRLGKRKRSIPISRSSSSSKTRRTKPTSTPSMSEKGKSDDPNYFVCELCVERRASNKSFSVKGCFHAYCADCMTKYVTSKVEQNITSISCPVSNCRGNLDLDYCRKILPENVFDRWGMALCETVVVGAQKFYCPFKDCSALLINDVEEEEEEAIRESECPYCHRLFCAQCSVPWHSEIDCAEFQKLNKNEREPEDIMLMKLAQNEKWQRCPNCRYYVEKKEGCMFMNCRCRTAFCYNCGIKADDFNQTYHYCAKCRR</sequence>
<comment type="function">
    <text evidence="3">Might act as an E3 ubiquitin-protein ligase, or as part of E3 complex, which accepts ubiquitin from specific E2 ubiquitin-conjugating enzymes and then transfers it to substrates.</text>
</comment>
<dbReference type="PROSITE" id="PS50089">
    <property type="entry name" value="ZF_RING_2"/>
    <property type="match status" value="1"/>
</dbReference>
<dbReference type="FunFam" id="3.30.40.10:FF:000230">
    <property type="entry name" value="RBR-type E3 ubiquitin transferase"/>
    <property type="match status" value="1"/>
</dbReference>
<feature type="compositionally biased region" description="Low complexity" evidence="14">
    <location>
        <begin position="81"/>
        <end position="90"/>
    </location>
</feature>
<feature type="region of interest" description="Disordered" evidence="14">
    <location>
        <begin position="1"/>
        <end position="110"/>
    </location>
</feature>
<keyword evidence="9" id="KW-0677">Repeat</keyword>
<evidence type="ECO:0000256" key="11">
    <source>
        <dbReference type="ARBA" id="ARBA00022786"/>
    </source>
</evidence>
<dbReference type="Proteomes" id="UP001168877">
    <property type="component" value="Unassembled WGS sequence"/>
</dbReference>
<evidence type="ECO:0000256" key="10">
    <source>
        <dbReference type="ARBA" id="ARBA00022771"/>
    </source>
</evidence>
<dbReference type="InterPro" id="IPR013083">
    <property type="entry name" value="Znf_RING/FYVE/PHD"/>
</dbReference>
<evidence type="ECO:0000256" key="6">
    <source>
        <dbReference type="ARBA" id="ARBA00012251"/>
    </source>
</evidence>
<evidence type="ECO:0000259" key="16">
    <source>
        <dbReference type="PROSITE" id="PS51873"/>
    </source>
</evidence>
<keyword evidence="8" id="KW-0479">Metal-binding</keyword>
<dbReference type="CDD" id="cd22582">
    <property type="entry name" value="BRcat_RBR_unk"/>
    <property type="match status" value="1"/>
</dbReference>
<evidence type="ECO:0000256" key="13">
    <source>
        <dbReference type="PROSITE-ProRule" id="PRU00175"/>
    </source>
</evidence>
<evidence type="ECO:0000256" key="14">
    <source>
        <dbReference type="SAM" id="MobiDB-lite"/>
    </source>
</evidence>
<protein>
    <recommendedName>
        <fullName evidence="6">RBR-type E3 ubiquitin transferase</fullName>
        <ecNumber evidence="6">2.3.2.31</ecNumber>
    </recommendedName>
</protein>
<keyword evidence="11" id="KW-0833">Ubl conjugation pathway</keyword>
<dbReference type="PANTHER" id="PTHR11685">
    <property type="entry name" value="RBR FAMILY RING FINGER AND IBR DOMAIN-CONTAINING"/>
    <property type="match status" value="1"/>
</dbReference>
<evidence type="ECO:0000256" key="12">
    <source>
        <dbReference type="ARBA" id="ARBA00022833"/>
    </source>
</evidence>
<feature type="domain" description="RING-type" evidence="15">
    <location>
        <begin position="117"/>
        <end position="165"/>
    </location>
</feature>
<dbReference type="Gene3D" id="1.20.120.1750">
    <property type="match status" value="1"/>
</dbReference>
<dbReference type="CDD" id="cd22584">
    <property type="entry name" value="Rcat_RBR_unk"/>
    <property type="match status" value="1"/>
</dbReference>
<comment type="catalytic activity">
    <reaction evidence="1">
        <text>[E2 ubiquitin-conjugating enzyme]-S-ubiquitinyl-L-cysteine + [acceptor protein]-L-lysine = [E2 ubiquitin-conjugating enzyme]-L-cysteine + [acceptor protein]-N(6)-ubiquitinyl-L-lysine.</text>
        <dbReference type="EC" id="2.3.2.31"/>
    </reaction>
</comment>
<dbReference type="PROSITE" id="PS51873">
    <property type="entry name" value="TRIAD"/>
    <property type="match status" value="1"/>
</dbReference>
<dbReference type="GO" id="GO:0016567">
    <property type="term" value="P:protein ubiquitination"/>
    <property type="evidence" value="ECO:0007669"/>
    <property type="project" value="InterPro"/>
</dbReference>
<reference evidence="17" key="1">
    <citation type="journal article" date="2022" name="Plant J.">
        <title>Strategies of tolerance reflected in two North American maple genomes.</title>
        <authorList>
            <person name="McEvoy S.L."/>
            <person name="Sezen U.U."/>
            <person name="Trouern-Trend A."/>
            <person name="McMahon S.M."/>
            <person name="Schaberg P.G."/>
            <person name="Yang J."/>
            <person name="Wegrzyn J.L."/>
            <person name="Swenson N.G."/>
        </authorList>
    </citation>
    <scope>NUCLEOTIDE SEQUENCE</scope>
    <source>
        <strain evidence="17">NS2018</strain>
    </source>
</reference>
<evidence type="ECO:0000256" key="2">
    <source>
        <dbReference type="ARBA" id="ARBA00001947"/>
    </source>
</evidence>
<keyword evidence="18" id="KW-1185">Reference proteome</keyword>
<evidence type="ECO:0000256" key="1">
    <source>
        <dbReference type="ARBA" id="ARBA00001798"/>
    </source>
</evidence>
<dbReference type="SMART" id="SM00647">
    <property type="entry name" value="IBR"/>
    <property type="match status" value="2"/>
</dbReference>
<evidence type="ECO:0000256" key="3">
    <source>
        <dbReference type="ARBA" id="ARBA00003976"/>
    </source>
</evidence>
<dbReference type="EMBL" id="JAUESC010000388">
    <property type="protein sequence ID" value="KAK0572084.1"/>
    <property type="molecule type" value="Genomic_DNA"/>
</dbReference>